<dbReference type="EMBL" id="WSQA01000003">
    <property type="protein sequence ID" value="MVZ61454.1"/>
    <property type="molecule type" value="Genomic_DNA"/>
</dbReference>
<dbReference type="OrthoDB" id="1269544at2"/>
<dbReference type="Proteomes" id="UP000435036">
    <property type="component" value="Unassembled WGS sequence"/>
</dbReference>
<evidence type="ECO:0000256" key="1">
    <source>
        <dbReference type="SAM" id="SignalP"/>
    </source>
</evidence>
<feature type="signal peptide" evidence="1">
    <location>
        <begin position="1"/>
        <end position="20"/>
    </location>
</feature>
<accession>A0A6N8KXA9</accession>
<feature type="chain" id="PRO_5026902004" description="GLPGLI family protein" evidence="1">
    <location>
        <begin position="21"/>
        <end position="190"/>
    </location>
</feature>
<proteinExistence type="predicted"/>
<evidence type="ECO:0000313" key="2">
    <source>
        <dbReference type="EMBL" id="MVZ61454.1"/>
    </source>
</evidence>
<evidence type="ECO:0000313" key="3">
    <source>
        <dbReference type="Proteomes" id="UP000435036"/>
    </source>
</evidence>
<name>A0A6N8KXA9_9SPHI</name>
<dbReference type="RefSeq" id="WP_160368096.1">
    <property type="nucleotide sequence ID" value="NZ_WSQA01000003.1"/>
</dbReference>
<gene>
    <name evidence="2" type="ORF">GQF63_05410</name>
</gene>
<sequence length="190" mass="22021">MNIKSLLFAAFTLLALCSQAQTQVNVKVRQDYAIVPQKDHAFSLKKKPFQLLFHVKNNDAFLIAFTQDADLYRSAIGKADLEVSWFENTGMAEGFFNEEKTILLSDEAPSYWYFTDLQDHRFDKHPQGRPIEWTAIRTVTQVYQVESEATIPVKDLQKPLYFVIYQTEVDEELNVIGQEILNHGELNWQN</sequence>
<reference evidence="2 3" key="1">
    <citation type="submission" date="2019-12" db="EMBL/GenBank/DDBJ databases">
        <authorList>
            <person name="Dong K."/>
        </authorList>
    </citation>
    <scope>NUCLEOTIDE SEQUENCE [LARGE SCALE GENOMIC DNA]</scope>
    <source>
        <strain evidence="2 3">JCM 31225</strain>
    </source>
</reference>
<dbReference type="AlphaFoldDB" id="A0A6N8KXA9"/>
<keyword evidence="1" id="KW-0732">Signal</keyword>
<organism evidence="2 3">
    <name type="scientific">Sphingobacterium humi</name>
    <dbReference type="NCBI Taxonomy" id="1796905"/>
    <lineage>
        <taxon>Bacteria</taxon>
        <taxon>Pseudomonadati</taxon>
        <taxon>Bacteroidota</taxon>
        <taxon>Sphingobacteriia</taxon>
        <taxon>Sphingobacteriales</taxon>
        <taxon>Sphingobacteriaceae</taxon>
        <taxon>Sphingobacterium</taxon>
    </lineage>
</organism>
<keyword evidence="3" id="KW-1185">Reference proteome</keyword>
<evidence type="ECO:0008006" key="4">
    <source>
        <dbReference type="Google" id="ProtNLM"/>
    </source>
</evidence>
<protein>
    <recommendedName>
        <fullName evidence="4">GLPGLI family protein</fullName>
    </recommendedName>
</protein>
<comment type="caution">
    <text evidence="2">The sequence shown here is derived from an EMBL/GenBank/DDBJ whole genome shotgun (WGS) entry which is preliminary data.</text>
</comment>